<evidence type="ECO:0000313" key="2">
    <source>
        <dbReference type="Proteomes" id="UP000293347"/>
    </source>
</evidence>
<dbReference type="Pfam" id="PF09982">
    <property type="entry name" value="LpxR"/>
    <property type="match status" value="1"/>
</dbReference>
<comment type="caution">
    <text evidence="1">The sequence shown here is derived from an EMBL/GenBank/DDBJ whole genome shotgun (WGS) entry which is preliminary data.</text>
</comment>
<name>A0A4R0NP00_9SPHI</name>
<protein>
    <submittedName>
        <fullName evidence="1">Lipid A deacylase LpxR family protein</fullName>
    </submittedName>
</protein>
<dbReference type="Proteomes" id="UP000293347">
    <property type="component" value="Unassembled WGS sequence"/>
</dbReference>
<organism evidence="1 2">
    <name type="scientific">Pedobacter psychroterrae</name>
    <dbReference type="NCBI Taxonomy" id="2530453"/>
    <lineage>
        <taxon>Bacteria</taxon>
        <taxon>Pseudomonadati</taxon>
        <taxon>Bacteroidota</taxon>
        <taxon>Sphingobacteriia</taxon>
        <taxon>Sphingobacteriales</taxon>
        <taxon>Sphingobacteriaceae</taxon>
        <taxon>Pedobacter</taxon>
    </lineage>
</organism>
<accession>A0A4R0NP00</accession>
<dbReference type="EMBL" id="SJSL01000001">
    <property type="protein sequence ID" value="TCD02486.1"/>
    <property type="molecule type" value="Genomic_DNA"/>
</dbReference>
<dbReference type="InterPro" id="IPR037107">
    <property type="entry name" value="Put_OMP_sf"/>
</dbReference>
<dbReference type="InterPro" id="IPR018707">
    <property type="entry name" value="LpxR"/>
</dbReference>
<gene>
    <name evidence="1" type="ORF">EZ437_00410</name>
</gene>
<dbReference type="OrthoDB" id="622552at2"/>
<proteinExistence type="predicted"/>
<evidence type="ECO:0000313" key="1">
    <source>
        <dbReference type="EMBL" id="TCD02486.1"/>
    </source>
</evidence>
<dbReference type="AlphaFoldDB" id="A0A4R0NP00"/>
<dbReference type="RefSeq" id="WP_131592069.1">
    <property type="nucleotide sequence ID" value="NZ_SJSL01000001.1"/>
</dbReference>
<keyword evidence="2" id="KW-1185">Reference proteome</keyword>
<sequence>MIFINELRTLTLLIIFFTCTTAYGQTYQNEVGAMTDNDVYIAYMQDRYYTNGIFGYHRHALDQDKLTGNIEKKVIEFEAGQKIYNPYSANADNVDLHDRPFTAYLYGGVALNLYYKNEDILRASAQLGIIGPGALGEQTQTIFHNVLGMYPVNGWEYQLNNEAAINMELAYTHLFYRTANGHLDISGASGVLIGNTFTGANAGAVIRIGNFNPFPQSSYANSRIVNKKGAKAKVKNELFFFTKPQLNYAAYDATIEGGLFIKDKGPITFGLRNFVYSQQLGVNFAAARWSSKFIVTLKSRESEGNAKAYHYGSIVLTYSYGKN</sequence>
<reference evidence="1 2" key="1">
    <citation type="submission" date="2019-02" db="EMBL/GenBank/DDBJ databases">
        <title>Pedobacter sp. RP-1-14 sp. nov., isolated from Arctic soil.</title>
        <authorList>
            <person name="Dahal R.H."/>
        </authorList>
    </citation>
    <scope>NUCLEOTIDE SEQUENCE [LARGE SCALE GENOMIC DNA]</scope>
    <source>
        <strain evidence="1 2">RP-1-14</strain>
    </source>
</reference>
<dbReference type="Gene3D" id="2.40.128.140">
    <property type="entry name" value="Outer membrane protein"/>
    <property type="match status" value="1"/>
</dbReference>